<dbReference type="EMBL" id="MZ420154">
    <property type="protein sequence ID" value="QYA18869.1"/>
    <property type="molecule type" value="Genomic_DNA"/>
</dbReference>
<reference evidence="1" key="1">
    <citation type="submission" date="2021-06" db="EMBL/GenBank/DDBJ databases">
        <authorList>
            <person name="Rolland C."/>
        </authorList>
    </citation>
    <scope>NUCLEOTIDE SEQUENCE</scope>
    <source>
        <strain evidence="1">347.936635</strain>
    </source>
</reference>
<name>A0A8F8KLZ6_9VIRU</name>
<proteinExistence type="predicted"/>
<gene>
    <name evidence="1" type="ORF">KOM_12_601</name>
</gene>
<evidence type="ECO:0000313" key="1">
    <source>
        <dbReference type="EMBL" id="QYA18869.1"/>
    </source>
</evidence>
<protein>
    <recommendedName>
        <fullName evidence="2">CYTH domain-containing protein</fullName>
    </recommendedName>
</protein>
<dbReference type="InterPro" id="IPR033469">
    <property type="entry name" value="CYTH-like_dom_sf"/>
</dbReference>
<sequence length="247" mass="29377">MSKNIATHHYIALDTQQFIALVNTCSNKVPKEYSDLYYDNDENDLLSKGWILRKRDGTYTLHKIHLVSHSSVEYEIIQETDIHVDLGQNWEDKYRVLVALLDVKRVVVDEEFYIEEVHLSRYEYYLVGIKHGKRDEGMDLETWETESKKTMRAKMSDYQLTMYEEPARNKLAEFFYGFEIEIYADWQKKGFVKDGPNEDKGSIKYMCSRSKNRPRESAMREFDGIQESDKFVHVSDLHKYWDDDFDS</sequence>
<accession>A0A8F8KLZ6</accession>
<organism evidence="1">
    <name type="scientific">Clandestinovirus</name>
    <dbReference type="NCBI Taxonomy" id="2831644"/>
    <lineage>
        <taxon>Viruses</taxon>
    </lineage>
</organism>
<evidence type="ECO:0008006" key="2">
    <source>
        <dbReference type="Google" id="ProtNLM"/>
    </source>
</evidence>
<dbReference type="SUPFAM" id="SSF55154">
    <property type="entry name" value="CYTH-like phosphatases"/>
    <property type="match status" value="1"/>
</dbReference>